<protein>
    <submittedName>
        <fullName evidence="2">Uncharacterized protein</fullName>
    </submittedName>
</protein>
<proteinExistence type="predicted"/>
<feature type="compositionally biased region" description="Acidic residues" evidence="1">
    <location>
        <begin position="1063"/>
        <end position="1083"/>
    </location>
</feature>
<feature type="compositionally biased region" description="Low complexity" evidence="1">
    <location>
        <begin position="412"/>
        <end position="428"/>
    </location>
</feature>
<accession>A0ABQ7JP70</accession>
<feature type="compositionally biased region" description="Polar residues" evidence="1">
    <location>
        <begin position="946"/>
        <end position="955"/>
    </location>
</feature>
<feature type="compositionally biased region" description="Low complexity" evidence="1">
    <location>
        <begin position="965"/>
        <end position="974"/>
    </location>
</feature>
<feature type="region of interest" description="Disordered" evidence="1">
    <location>
        <begin position="1146"/>
        <end position="1291"/>
    </location>
</feature>
<evidence type="ECO:0000256" key="1">
    <source>
        <dbReference type="SAM" id="MobiDB-lite"/>
    </source>
</evidence>
<evidence type="ECO:0000313" key="2">
    <source>
        <dbReference type="EMBL" id="KAG0282585.1"/>
    </source>
</evidence>
<feature type="compositionally biased region" description="Low complexity" evidence="1">
    <location>
        <begin position="143"/>
        <end position="165"/>
    </location>
</feature>
<feature type="compositionally biased region" description="Basic and acidic residues" evidence="1">
    <location>
        <begin position="1282"/>
        <end position="1291"/>
    </location>
</feature>
<feature type="compositionally biased region" description="Basic and acidic residues" evidence="1">
    <location>
        <begin position="453"/>
        <end position="470"/>
    </location>
</feature>
<organism evidence="2 3">
    <name type="scientific">Linnemannia gamsii</name>
    <dbReference type="NCBI Taxonomy" id="64522"/>
    <lineage>
        <taxon>Eukaryota</taxon>
        <taxon>Fungi</taxon>
        <taxon>Fungi incertae sedis</taxon>
        <taxon>Mucoromycota</taxon>
        <taxon>Mortierellomycotina</taxon>
        <taxon>Mortierellomycetes</taxon>
        <taxon>Mortierellales</taxon>
        <taxon>Mortierellaceae</taxon>
        <taxon>Linnemannia</taxon>
    </lineage>
</organism>
<feature type="compositionally biased region" description="Pro residues" evidence="1">
    <location>
        <begin position="35"/>
        <end position="44"/>
    </location>
</feature>
<dbReference type="Proteomes" id="UP001194696">
    <property type="component" value="Unassembled WGS sequence"/>
</dbReference>
<feature type="compositionally biased region" description="Basic and acidic residues" evidence="1">
    <location>
        <begin position="1340"/>
        <end position="1362"/>
    </location>
</feature>
<feature type="region of interest" description="Disordered" evidence="1">
    <location>
        <begin position="212"/>
        <end position="250"/>
    </location>
</feature>
<comment type="caution">
    <text evidence="2">The sequence shown here is derived from an EMBL/GenBank/DDBJ whole genome shotgun (WGS) entry which is preliminary data.</text>
</comment>
<feature type="compositionally biased region" description="Low complexity" evidence="1">
    <location>
        <begin position="1223"/>
        <end position="1241"/>
    </location>
</feature>
<feature type="compositionally biased region" description="Low complexity" evidence="1">
    <location>
        <begin position="533"/>
        <end position="545"/>
    </location>
</feature>
<feature type="compositionally biased region" description="Polar residues" evidence="1">
    <location>
        <begin position="1202"/>
        <end position="1222"/>
    </location>
</feature>
<feature type="compositionally biased region" description="Low complexity" evidence="1">
    <location>
        <begin position="212"/>
        <end position="249"/>
    </location>
</feature>
<keyword evidence="3" id="KW-1185">Reference proteome</keyword>
<feature type="compositionally biased region" description="Acidic residues" evidence="1">
    <location>
        <begin position="546"/>
        <end position="556"/>
    </location>
</feature>
<reference evidence="2 3" key="1">
    <citation type="journal article" date="2020" name="Fungal Divers.">
        <title>Resolving the Mortierellaceae phylogeny through synthesis of multi-gene phylogenetics and phylogenomics.</title>
        <authorList>
            <person name="Vandepol N."/>
            <person name="Liber J."/>
            <person name="Desiro A."/>
            <person name="Na H."/>
            <person name="Kennedy M."/>
            <person name="Barry K."/>
            <person name="Grigoriev I.V."/>
            <person name="Miller A.N."/>
            <person name="O'Donnell K."/>
            <person name="Stajich J.E."/>
            <person name="Bonito G."/>
        </authorList>
    </citation>
    <scope>NUCLEOTIDE SEQUENCE [LARGE SCALE GENOMIC DNA]</scope>
    <source>
        <strain evidence="2 3">AD045</strain>
    </source>
</reference>
<gene>
    <name evidence="2" type="ORF">BGZ96_000322</name>
</gene>
<feature type="compositionally biased region" description="Acidic residues" evidence="1">
    <location>
        <begin position="875"/>
        <end position="886"/>
    </location>
</feature>
<dbReference type="EMBL" id="JAAAIM010001036">
    <property type="protein sequence ID" value="KAG0282585.1"/>
    <property type="molecule type" value="Genomic_DNA"/>
</dbReference>
<feature type="region of interest" description="Disordered" evidence="1">
    <location>
        <begin position="706"/>
        <end position="769"/>
    </location>
</feature>
<feature type="region of interest" description="Disordered" evidence="1">
    <location>
        <begin position="1327"/>
        <end position="1466"/>
    </location>
</feature>
<feature type="region of interest" description="Disordered" evidence="1">
    <location>
        <begin position="1015"/>
        <end position="1092"/>
    </location>
</feature>
<feature type="compositionally biased region" description="Polar residues" evidence="1">
    <location>
        <begin position="480"/>
        <end position="490"/>
    </location>
</feature>
<feature type="region of interest" description="Disordered" evidence="1">
    <location>
        <begin position="24"/>
        <end position="48"/>
    </location>
</feature>
<name>A0ABQ7JP70_9FUNG</name>
<feature type="compositionally biased region" description="Low complexity" evidence="1">
    <location>
        <begin position="750"/>
        <end position="766"/>
    </location>
</feature>
<feature type="region of interest" description="Disordered" evidence="1">
    <location>
        <begin position="792"/>
        <end position="1003"/>
    </location>
</feature>
<feature type="compositionally biased region" description="Basic and acidic residues" evidence="1">
    <location>
        <begin position="909"/>
        <end position="926"/>
    </location>
</feature>
<feature type="compositionally biased region" description="Polar residues" evidence="1">
    <location>
        <begin position="429"/>
        <end position="446"/>
    </location>
</feature>
<feature type="compositionally biased region" description="Basic and acidic residues" evidence="1">
    <location>
        <begin position="1025"/>
        <end position="1035"/>
    </location>
</feature>
<feature type="compositionally biased region" description="Low complexity" evidence="1">
    <location>
        <begin position="1248"/>
        <end position="1262"/>
    </location>
</feature>
<sequence>MADDPATLAEPRKISVQQSFHRILHPTSSNHAAPQPLPQPPPPSIRASKFPFASTPSMFKALGPRDMDILNSQEIVRLAIYVMKRSPCEFADPVLCEKVHTEGEKKRSSASASATITTGTASGALKRVSSIRSSTGRKGEIATTGSYGSTSTGTKSNNMGSGSSNNTVTARSIYLTKDFDIGNSVLHHRSKRPSKPMESVLSIATFCARAASRPSSVSQAARRPSASSSSGVSEHGHGNNDSGGRSSSSKQSTAALVGAKWLAKLGQVVFGGPCAQAGHSHHRRMRHNLDLLDPRTSTNESITTTTSIFKSSSSGTSVAQGTRALTEKLCKHCSGAMTCLAISILRESSSSTSTTDSERGRGIGGGQSNAAKTLPGPPPAGRAPTTIHDSGFESGIASGLELLDAHSDDVTSDTSSSSSLSPSITSTSRMTASETGTLLHGQSSHATPAGIEDSPRMTINEDYRPRLELKHKTRIRPRQETTGSSGSTPRMASPSSPSGGGASPFIIFDKSHLNKSTAIPHPLESDPNADISQLQHHQQQAGDGQDLYEEESEAGEDAWSPSSALSDSIAEEFGPEATAGGGNWRSNMYAPGTYTPRAEDLDNGDEIEDLPMGQRVKTRLERDLAEALGTPVLDQPFSSSSSPLIAQQTVQPVVSTAAVPLVPSIHRPSITGLGIHAPVRNNGNDSDGDEGEDDFHLAIDHFIHPLSTSPHNSHRVSPRATTPATPLVLPGATPLTATNAIKNPASTAVSPRTLQPSSSSYSSSPPSLQPIPPAASLTALASLIMENNDDVATPVLPSTIGYEKDNDKEEGEEEAESGPKSHPFYGVGIHGRASVDEYAQEVGESMQRKKGAPLTDLGRGSVPLPAVDHGKDDKDDKDEEKEEEEERKEKMDVREVAVAISTGDDDSDGRDGADKDNNLRDLKTEDAVPAAGATAVETSPVKVTKVNDSSETDNVGSLDAMDSPPTTTTIAAAEATEEEPTVVTEIRPSTLRHGGVGLHALTPSDDYVQDIGEAMQRPPPVDLRPPSDDSDKEIEVTEEPEAIVGLVSLDDDGDNGSAKNPVDETEEQLEDEGEDEVETDDEATNATTAVSSAIDRIEDESFASTETISHLATALRYGAVGLHGKTPFDEYAHEIEESIHRGVQVGQSLEGEDVVGVESSEEEGYARSETAGSDRDLDTQAVIKHVHDKNKEGAANKPIPPSISTRPFPSVSTFGDATTHTCSSSSDFDPSSPSSFSSSSDFLDDSYDSSNPSSPSTAFSSSNQTAVQKELQDLRRRRRKIQLVDDAKRKKEQLDRIREHLERKTLGKIREQVSFWETKGVLEQKVVGAEEVLEDDDEAEGGKVEGDEGESGERGATTEKYTKKSAPTRGLSLSQEHLRGMGSGGKKSNLSLSSGGGGGEGRGEQMSPGNSQSPGDYYSEIPQLAPRRSLPTISSTSDKVPTPLPGSVPSSAPESSEMDAFLSNVD</sequence>
<feature type="compositionally biased region" description="Acidic residues" evidence="1">
    <location>
        <begin position="1150"/>
        <end position="1163"/>
    </location>
</feature>
<feature type="compositionally biased region" description="Polar residues" evidence="1">
    <location>
        <begin position="735"/>
        <end position="749"/>
    </location>
</feature>
<feature type="region of interest" description="Disordered" evidence="1">
    <location>
        <begin position="348"/>
        <end position="393"/>
    </location>
</feature>
<evidence type="ECO:0000313" key="3">
    <source>
        <dbReference type="Proteomes" id="UP001194696"/>
    </source>
</evidence>
<feature type="region of interest" description="Disordered" evidence="1">
    <location>
        <begin position="127"/>
        <end position="165"/>
    </location>
</feature>
<feature type="region of interest" description="Disordered" evidence="1">
    <location>
        <begin position="407"/>
        <end position="609"/>
    </location>
</feature>